<accession>A0AAD4JLG9</accession>
<feature type="repeat" description="PPR" evidence="3">
    <location>
        <begin position="170"/>
        <end position="204"/>
    </location>
</feature>
<keyword evidence="5" id="KW-1185">Reference proteome</keyword>
<dbReference type="PANTHER" id="PTHR47926">
    <property type="entry name" value="PENTATRICOPEPTIDE REPEAT-CONTAINING PROTEIN"/>
    <property type="match status" value="1"/>
</dbReference>
<feature type="repeat" description="PPR" evidence="3">
    <location>
        <begin position="333"/>
        <end position="367"/>
    </location>
</feature>
<organism evidence="4 5">
    <name type="scientific">Perilla frutescens var. hirtella</name>
    <name type="common">Perilla citriodora</name>
    <name type="synonym">Perilla setoyensis</name>
    <dbReference type="NCBI Taxonomy" id="608512"/>
    <lineage>
        <taxon>Eukaryota</taxon>
        <taxon>Viridiplantae</taxon>
        <taxon>Streptophyta</taxon>
        <taxon>Embryophyta</taxon>
        <taxon>Tracheophyta</taxon>
        <taxon>Spermatophyta</taxon>
        <taxon>Magnoliopsida</taxon>
        <taxon>eudicotyledons</taxon>
        <taxon>Gunneridae</taxon>
        <taxon>Pentapetalae</taxon>
        <taxon>asterids</taxon>
        <taxon>lamiids</taxon>
        <taxon>Lamiales</taxon>
        <taxon>Lamiaceae</taxon>
        <taxon>Nepetoideae</taxon>
        <taxon>Elsholtzieae</taxon>
        <taxon>Perilla</taxon>
    </lineage>
</organism>
<feature type="repeat" description="PPR" evidence="3">
    <location>
        <begin position="368"/>
        <end position="402"/>
    </location>
</feature>
<dbReference type="FunFam" id="1.25.40.10:FF:000344">
    <property type="entry name" value="Pentatricopeptide repeat-containing protein"/>
    <property type="match status" value="1"/>
</dbReference>
<proteinExistence type="inferred from homology"/>
<dbReference type="InterPro" id="IPR011990">
    <property type="entry name" value="TPR-like_helical_dom_sf"/>
</dbReference>
<comment type="similarity">
    <text evidence="1">Belongs to the PPR family. PCMP-H subfamily.</text>
</comment>
<dbReference type="PROSITE" id="PS51375">
    <property type="entry name" value="PPR"/>
    <property type="match status" value="6"/>
</dbReference>
<feature type="repeat" description="PPR" evidence="3">
    <location>
        <begin position="75"/>
        <end position="109"/>
    </location>
</feature>
<dbReference type="InterPro" id="IPR046848">
    <property type="entry name" value="E_motif"/>
</dbReference>
<keyword evidence="2" id="KW-0677">Repeat</keyword>
<dbReference type="FunFam" id="1.25.40.10:FF:000345">
    <property type="entry name" value="Pentatricopeptide repeat-containing protein"/>
    <property type="match status" value="1"/>
</dbReference>
<dbReference type="GO" id="GO:0003723">
    <property type="term" value="F:RNA binding"/>
    <property type="evidence" value="ECO:0007669"/>
    <property type="project" value="InterPro"/>
</dbReference>
<name>A0AAD4JLG9_PERFH</name>
<protein>
    <submittedName>
        <fullName evidence="4">Pentatricopeptide repeat superfamily protein</fullName>
    </submittedName>
</protein>
<dbReference type="InterPro" id="IPR002885">
    <property type="entry name" value="PPR_rpt"/>
</dbReference>
<reference evidence="4 5" key="1">
    <citation type="journal article" date="2021" name="Nat. Commun.">
        <title>Incipient diploidization of the medicinal plant Perilla within 10,000 years.</title>
        <authorList>
            <person name="Zhang Y."/>
            <person name="Shen Q."/>
            <person name="Leng L."/>
            <person name="Zhang D."/>
            <person name="Chen S."/>
            <person name="Shi Y."/>
            <person name="Ning Z."/>
            <person name="Chen S."/>
        </authorList>
    </citation>
    <scope>NUCLEOTIDE SEQUENCE [LARGE SCALE GENOMIC DNA]</scope>
    <source>
        <strain evidence="5">cv. PC099</strain>
    </source>
</reference>
<dbReference type="GO" id="GO:0009451">
    <property type="term" value="P:RNA modification"/>
    <property type="evidence" value="ECO:0007669"/>
    <property type="project" value="InterPro"/>
</dbReference>
<evidence type="ECO:0000256" key="2">
    <source>
        <dbReference type="ARBA" id="ARBA00022737"/>
    </source>
</evidence>
<evidence type="ECO:0000256" key="3">
    <source>
        <dbReference type="PROSITE-ProRule" id="PRU00708"/>
    </source>
</evidence>
<dbReference type="Gene3D" id="1.25.40.10">
    <property type="entry name" value="Tetratricopeptide repeat domain"/>
    <property type="match status" value="4"/>
</dbReference>
<dbReference type="AlphaFoldDB" id="A0AAD4JLG9"/>
<comment type="caution">
    <text evidence="4">The sequence shown here is derived from an EMBL/GenBank/DDBJ whole genome shotgun (WGS) entry which is preliminary data.</text>
</comment>
<dbReference type="NCBIfam" id="TIGR00756">
    <property type="entry name" value="PPR"/>
    <property type="match status" value="6"/>
</dbReference>
<dbReference type="PANTHER" id="PTHR47926:SF484">
    <property type="entry name" value="PENTATRICOPEPTIDE REPEAT-CONTAINING PROTEIN"/>
    <property type="match status" value="1"/>
</dbReference>
<evidence type="ECO:0000313" key="5">
    <source>
        <dbReference type="Proteomes" id="UP001190926"/>
    </source>
</evidence>
<evidence type="ECO:0000256" key="1">
    <source>
        <dbReference type="ARBA" id="ARBA00006643"/>
    </source>
</evidence>
<dbReference type="EMBL" id="SDAM02000037">
    <property type="protein sequence ID" value="KAH6835248.1"/>
    <property type="molecule type" value="Genomic_DNA"/>
</dbReference>
<feature type="repeat" description="PPR" evidence="3">
    <location>
        <begin position="232"/>
        <end position="266"/>
    </location>
</feature>
<dbReference type="Pfam" id="PF13041">
    <property type="entry name" value="PPR_2"/>
    <property type="match status" value="2"/>
</dbReference>
<sequence>MRREIPSTSCFHSIRNCITAKKPKAAILTYIRSRGGGSIVIAAVPLVLKACASLSMLTFGKVLHSEILKSGVKCDVMVGTSLVHMYGKCRDIVSARKVFDDMPERNVVSWNAMIGGYMMNGDTGAASGLFGLMTERTSVTWNEMIDGYYRNGDMAMARRIFDCVPEGLKNVVTWTVMVDMYASNGDMEAAREMFEMMGVRNFYVWSVMITGYFKKGDVVKAREVFDGMSLRNLVNWNSLISGYAQNGMCEEVMDAFTRMQEEGFEPDEVTLVSVLSACAQTGMLNVGKEIHERIFSSRIELNVFVVNALVDMYAKCGDLGTARLIFEEALVKNSATWNSLITGFAIHGQCGMAIEFFSRMEESGMKPDEVTFLSVLSACAHGGLVEEGLESFSKMWKYGVKHNIKHYGCLVDLLGRAGRLQDAFNLVRGMPMEPNDTVLGALLGSCRTHSGTTMTENVLEFIRELSDHSSNEDDHYLLLSNIYAASERWEMAERVRIAFSARGSVKTTGCSVLMI</sequence>
<dbReference type="Proteomes" id="UP001190926">
    <property type="component" value="Unassembled WGS sequence"/>
</dbReference>
<dbReference type="Pfam" id="PF20431">
    <property type="entry name" value="E_motif"/>
    <property type="match status" value="1"/>
</dbReference>
<feature type="repeat" description="PPR" evidence="3">
    <location>
        <begin position="137"/>
        <end position="167"/>
    </location>
</feature>
<gene>
    <name evidence="4" type="ORF">C2S53_012412</name>
</gene>
<evidence type="ECO:0000313" key="4">
    <source>
        <dbReference type="EMBL" id="KAH6835248.1"/>
    </source>
</evidence>
<dbReference type="FunFam" id="1.25.40.10:FF:000333">
    <property type="entry name" value="Pentatricopeptide repeat-containing protein"/>
    <property type="match status" value="1"/>
</dbReference>
<dbReference type="Pfam" id="PF01535">
    <property type="entry name" value="PPR"/>
    <property type="match status" value="7"/>
</dbReference>
<dbReference type="InterPro" id="IPR046960">
    <property type="entry name" value="PPR_At4g14850-like_plant"/>
</dbReference>